<feature type="domain" description="NBAS subunit of NRZ tethering complex C-terminal" evidence="1">
    <location>
        <begin position="609"/>
        <end position="733"/>
    </location>
</feature>
<evidence type="ECO:0000313" key="2">
    <source>
        <dbReference type="EMBL" id="KAG8445662.1"/>
    </source>
</evidence>
<proteinExistence type="predicted"/>
<dbReference type="AlphaFoldDB" id="A0A8T2JN31"/>
<organism evidence="2 3">
    <name type="scientific">Hymenochirus boettgeri</name>
    <name type="common">Congo dwarf clawed frog</name>
    <dbReference type="NCBI Taxonomy" id="247094"/>
    <lineage>
        <taxon>Eukaryota</taxon>
        <taxon>Metazoa</taxon>
        <taxon>Chordata</taxon>
        <taxon>Craniata</taxon>
        <taxon>Vertebrata</taxon>
        <taxon>Euteleostomi</taxon>
        <taxon>Amphibia</taxon>
        <taxon>Batrachia</taxon>
        <taxon>Anura</taxon>
        <taxon>Pipoidea</taxon>
        <taxon>Pipidae</taxon>
        <taxon>Pipinae</taxon>
        <taxon>Hymenochirus</taxon>
    </lineage>
</organism>
<reference evidence="2" key="1">
    <citation type="thesis" date="2020" institute="ProQuest LLC" country="789 East Eisenhower Parkway, Ann Arbor, MI, USA">
        <title>Comparative Genomics and Chromosome Evolution.</title>
        <authorList>
            <person name="Mudd A.B."/>
        </authorList>
    </citation>
    <scope>NUCLEOTIDE SEQUENCE</scope>
    <source>
        <strain evidence="2">Female2</strain>
        <tissue evidence="2">Blood</tissue>
    </source>
</reference>
<dbReference type="GO" id="GO:0070939">
    <property type="term" value="C:Dsl1/NZR complex"/>
    <property type="evidence" value="ECO:0007669"/>
    <property type="project" value="TreeGrafter"/>
</dbReference>
<name>A0A8T2JN31_9PIPI</name>
<dbReference type="PANTHER" id="PTHR15922">
    <property type="entry name" value="NEUROBLASTOMA-AMPLIFIED SEQUENCE"/>
    <property type="match status" value="1"/>
</dbReference>
<dbReference type="Proteomes" id="UP000812440">
    <property type="component" value="Chromosome 5"/>
</dbReference>
<dbReference type="InterPro" id="IPR054751">
    <property type="entry name" value="NBAS_C"/>
</dbReference>
<accession>A0A8T2JN31</accession>
<comment type="caution">
    <text evidence="2">The sequence shown here is derived from an EMBL/GenBank/DDBJ whole genome shotgun (WGS) entry which is preliminary data.</text>
</comment>
<dbReference type="GO" id="GO:0006890">
    <property type="term" value="P:retrograde vesicle-mediated transport, Golgi to endoplasmic reticulum"/>
    <property type="evidence" value="ECO:0007669"/>
    <property type="project" value="TreeGrafter"/>
</dbReference>
<dbReference type="OrthoDB" id="19988at2759"/>
<evidence type="ECO:0000259" key="1">
    <source>
        <dbReference type="Pfam" id="PF22913"/>
    </source>
</evidence>
<dbReference type="PANTHER" id="PTHR15922:SF2">
    <property type="entry name" value="NBAS SUBUNIT OF NRZ TETHERING COMPLEX"/>
    <property type="match status" value="1"/>
</dbReference>
<dbReference type="Pfam" id="PF22913">
    <property type="entry name" value="NBAS_11th"/>
    <property type="match status" value="1"/>
</dbReference>
<protein>
    <recommendedName>
        <fullName evidence="1">NBAS subunit of NRZ tethering complex C-terminal domain-containing protein</fullName>
    </recommendedName>
</protein>
<dbReference type="EMBL" id="JAACNH010000004">
    <property type="protein sequence ID" value="KAG8445662.1"/>
    <property type="molecule type" value="Genomic_DNA"/>
</dbReference>
<keyword evidence="3" id="KW-1185">Reference proteome</keyword>
<sequence>MYYLILQEEAKAVSVQSTDLLHRTTATTLKVLTNTTMTTKAVLNAVSDGQWWKKSLTYLRPLQAHESGDNAKSLVGCNSGIGKQGCHPFYESLIINPFIAESEGKKTKSQHNVRETFAEVLLRTGKLAETKSEGKTLFPATEVLLQLASDTLPVDITLSVAYLLALPQVVDANKCFEKQSHSALSLQLAAYYYSLQIYAHLAPCFKDKCHPLYRADPNEIIKMVTKYVSDYANANWPMELVSLIEQLHYYNERLVDFTQAQILHGLGRGVDVQRFATDAQYKTETILGLTETLEESVYSIALSLAQRYQVPLWEVYMTHLEYLFSDSGLSTAEIEGRAQTLGLLDTLKTNPGSFYEHMTKYVYPTIEGKDLQRLLYYFTLLENCACSQFVKHAIKPDSHIKLIKKLKAVASGLDYKKLTDAQISPLEALQPILTSQNVLAISKLASRIPDINVEMLSSSSVHATWLKKTFWNGDPQLLKKAPDSGAEWSRAYDICRKYFERLNPRDLITFTDEITFSSCAATKLTVENRTEMTKKTIAAVKQFMEKQKKKGLEDSTQTCNSVTYEVAFNHLQQSLAHLGTLSHDFINHLKSTDKDSLHKYSYLYDVSRSEKEKIKELAITMCVQGESLSTIKKLLDVAVGPLGIGARDVVQYSVEKLIVSLRGNSLESCSVKQPLKVLENIVKEVHLSSERGEAIVSSDDLLEWLRPFCGDDTLPVKPRIDVLQIMEQAFNLSDDDIKLLLFFRTQAVLKASWPVKKAEVVDIENEEKRYALFLELLDISHNRTEFQHLVLLLQAWPPMKGAEM</sequence>
<gene>
    <name evidence="2" type="ORF">GDO86_010442</name>
</gene>
<evidence type="ECO:0000313" key="3">
    <source>
        <dbReference type="Proteomes" id="UP000812440"/>
    </source>
</evidence>
<dbReference type="GO" id="GO:0000149">
    <property type="term" value="F:SNARE binding"/>
    <property type="evidence" value="ECO:0007669"/>
    <property type="project" value="TreeGrafter"/>
</dbReference>